<sequence>MEPTAPHPAGDDPGSRSGRPAGEDPTTGGAESAHHDDHAESPKAEPLGQFFSWIRATGMHRPDEGWIGGVFAGAAVKLGWDAALVRGLGVVIGILLFSPALLLYGLAWILLPDPRGEIHLQEAIRGNYAAGLFGGGALALIGGLNVFTPINIAGPFALLVNLAIIGGIAWLVYVLVKRHRSSGDGQDKQPYVAYSQESAEGKGRAGAASPAEEDGKPAWYPKDPAPSPRPTSSPATGVTPAGTSVTGTGQAGTGREGTGREGTGSAGTSSSRPAPSGATASQSAPTRETLAQREERRRRNLVTWGIILLFIPGLAILGWFSSGLGLTTWTVLLLGATFLVALLSAAHIIAALRGRKGRGVMLTFSTIAMLALFAGHLNSWDDGNGLSAGSTHVFGNYTTSEQTVHSAFSNTTVDLRDLSAAGSTAGDGAREAGQDIPTHHAEVTSAFGNVDVVVPDDARVQIDNGQALSNLSVEMRDTDVSDSGFSGSDRSVGPEDYDLDITLDLNTAFGNVTVYDATTFAEQDDDGS</sequence>
<evidence type="ECO:0000313" key="5">
    <source>
        <dbReference type="Proteomes" id="UP000824151"/>
    </source>
</evidence>
<accession>A0A9D1UV70</accession>
<proteinExistence type="predicted"/>
<feature type="transmembrane region" description="Helical" evidence="2">
    <location>
        <begin position="156"/>
        <end position="176"/>
    </location>
</feature>
<dbReference type="InterPro" id="IPR007168">
    <property type="entry name" value="Phageshock_PspC_N"/>
</dbReference>
<feature type="transmembrane region" description="Helical" evidence="2">
    <location>
        <begin position="132"/>
        <end position="150"/>
    </location>
</feature>
<dbReference type="InterPro" id="IPR036259">
    <property type="entry name" value="MFS_trans_sf"/>
</dbReference>
<feature type="transmembrane region" description="Helical" evidence="2">
    <location>
        <begin position="301"/>
        <end position="320"/>
    </location>
</feature>
<feature type="compositionally biased region" description="Gly residues" evidence="1">
    <location>
        <begin position="249"/>
        <end position="265"/>
    </location>
</feature>
<organism evidence="4 5">
    <name type="scientific">Candidatus Nesterenkonia stercoripullorum</name>
    <dbReference type="NCBI Taxonomy" id="2838701"/>
    <lineage>
        <taxon>Bacteria</taxon>
        <taxon>Bacillati</taxon>
        <taxon>Actinomycetota</taxon>
        <taxon>Actinomycetes</taxon>
        <taxon>Micrococcales</taxon>
        <taxon>Micrococcaceae</taxon>
        <taxon>Nesterenkonia</taxon>
    </lineage>
</organism>
<feature type="transmembrane region" description="Helical" evidence="2">
    <location>
        <begin position="326"/>
        <end position="352"/>
    </location>
</feature>
<feature type="transmembrane region" description="Helical" evidence="2">
    <location>
        <begin position="88"/>
        <end position="111"/>
    </location>
</feature>
<evidence type="ECO:0000256" key="2">
    <source>
        <dbReference type="SAM" id="Phobius"/>
    </source>
</evidence>
<feature type="compositionally biased region" description="Basic and acidic residues" evidence="1">
    <location>
        <begin position="32"/>
        <end position="43"/>
    </location>
</feature>
<evidence type="ECO:0000313" key="4">
    <source>
        <dbReference type="EMBL" id="HIX00976.1"/>
    </source>
</evidence>
<keyword evidence="2" id="KW-0812">Transmembrane</keyword>
<dbReference type="EMBL" id="DXGD01000471">
    <property type="protein sequence ID" value="HIX00976.1"/>
    <property type="molecule type" value="Genomic_DNA"/>
</dbReference>
<dbReference type="AlphaFoldDB" id="A0A9D1UV70"/>
<feature type="domain" description="Phage shock protein PspC N-terminal" evidence="3">
    <location>
        <begin position="61"/>
        <end position="113"/>
    </location>
</feature>
<evidence type="ECO:0000259" key="3">
    <source>
        <dbReference type="Pfam" id="PF04024"/>
    </source>
</evidence>
<keyword evidence="2" id="KW-1133">Transmembrane helix</keyword>
<feature type="transmembrane region" description="Helical" evidence="2">
    <location>
        <begin position="359"/>
        <end position="377"/>
    </location>
</feature>
<gene>
    <name evidence="4" type="ORF">H9871_12635</name>
</gene>
<dbReference type="Pfam" id="PF04024">
    <property type="entry name" value="PspC"/>
    <property type="match status" value="1"/>
</dbReference>
<reference evidence="4" key="2">
    <citation type="submission" date="2021-04" db="EMBL/GenBank/DDBJ databases">
        <authorList>
            <person name="Gilroy R."/>
        </authorList>
    </citation>
    <scope>NUCLEOTIDE SEQUENCE</scope>
    <source>
        <strain evidence="4">ChiHejej3B27-3195</strain>
    </source>
</reference>
<evidence type="ECO:0000256" key="1">
    <source>
        <dbReference type="SAM" id="MobiDB-lite"/>
    </source>
</evidence>
<reference evidence="4" key="1">
    <citation type="journal article" date="2021" name="PeerJ">
        <title>Extensive microbial diversity within the chicken gut microbiome revealed by metagenomics and culture.</title>
        <authorList>
            <person name="Gilroy R."/>
            <person name="Ravi A."/>
            <person name="Getino M."/>
            <person name="Pursley I."/>
            <person name="Horton D.L."/>
            <person name="Alikhan N.F."/>
            <person name="Baker D."/>
            <person name="Gharbi K."/>
            <person name="Hall N."/>
            <person name="Watson M."/>
            <person name="Adriaenssens E.M."/>
            <person name="Foster-Nyarko E."/>
            <person name="Jarju S."/>
            <person name="Secka A."/>
            <person name="Antonio M."/>
            <person name="Oren A."/>
            <person name="Chaudhuri R.R."/>
            <person name="La Ragione R."/>
            <person name="Hildebrand F."/>
            <person name="Pallen M.J."/>
        </authorList>
    </citation>
    <scope>NUCLEOTIDE SEQUENCE</scope>
    <source>
        <strain evidence="4">ChiHejej3B27-3195</strain>
    </source>
</reference>
<feature type="region of interest" description="Disordered" evidence="1">
    <location>
        <begin position="1"/>
        <end position="43"/>
    </location>
</feature>
<keyword evidence="2" id="KW-0472">Membrane</keyword>
<comment type="caution">
    <text evidence="4">The sequence shown here is derived from an EMBL/GenBank/DDBJ whole genome shotgun (WGS) entry which is preliminary data.</text>
</comment>
<dbReference type="Proteomes" id="UP000824151">
    <property type="component" value="Unassembled WGS sequence"/>
</dbReference>
<feature type="compositionally biased region" description="Low complexity" evidence="1">
    <location>
        <begin position="266"/>
        <end position="281"/>
    </location>
</feature>
<dbReference type="SUPFAM" id="SSF103473">
    <property type="entry name" value="MFS general substrate transporter"/>
    <property type="match status" value="1"/>
</dbReference>
<name>A0A9D1UV70_9MICC</name>
<feature type="region of interest" description="Disordered" evidence="1">
    <location>
        <begin position="181"/>
        <end position="295"/>
    </location>
</feature>
<protein>
    <submittedName>
        <fullName evidence="4">PspC domain-containing protein</fullName>
    </submittedName>
</protein>